<accession>A0A430BQE2</accession>
<comment type="caution">
    <text evidence="2">The sequence shown here is derived from an EMBL/GenBank/DDBJ whole genome shotgun (WGS) entry which is preliminary data.</text>
</comment>
<dbReference type="InterPro" id="IPR032708">
    <property type="entry name" value="McjB_C"/>
</dbReference>
<evidence type="ECO:0000259" key="1">
    <source>
        <dbReference type="Pfam" id="PF13471"/>
    </source>
</evidence>
<dbReference type="InterPro" id="IPR053521">
    <property type="entry name" value="McjB-like"/>
</dbReference>
<organism evidence="2 3">
    <name type="scientific">Sphingobium yanoikuyae</name>
    <name type="common">Sphingomonas yanoikuyae</name>
    <dbReference type="NCBI Taxonomy" id="13690"/>
    <lineage>
        <taxon>Bacteria</taxon>
        <taxon>Pseudomonadati</taxon>
        <taxon>Pseudomonadota</taxon>
        <taxon>Alphaproteobacteria</taxon>
        <taxon>Sphingomonadales</taxon>
        <taxon>Sphingomonadaceae</taxon>
        <taxon>Sphingobium</taxon>
    </lineage>
</organism>
<gene>
    <name evidence="2" type="ORF">DAH51_18975</name>
</gene>
<dbReference type="AlphaFoldDB" id="A0A430BQE2"/>
<proteinExistence type="predicted"/>
<evidence type="ECO:0000313" key="3">
    <source>
        <dbReference type="Proteomes" id="UP000287401"/>
    </source>
</evidence>
<feature type="domain" description="Microcin J25-processing protein McjB C-terminal" evidence="1">
    <location>
        <begin position="130"/>
        <end position="240"/>
    </location>
</feature>
<dbReference type="EMBL" id="QRAL01000025">
    <property type="protein sequence ID" value="RSU54897.1"/>
    <property type="molecule type" value="Genomic_DNA"/>
</dbReference>
<name>A0A430BQE2_SPHYA</name>
<dbReference type="NCBIfam" id="NF033537">
    <property type="entry name" value="lasso_biosyn_B2"/>
    <property type="match status" value="1"/>
</dbReference>
<dbReference type="Pfam" id="PF13471">
    <property type="entry name" value="Transglut_core3"/>
    <property type="match status" value="1"/>
</dbReference>
<dbReference type="Proteomes" id="UP000287401">
    <property type="component" value="Unassembled WGS sequence"/>
</dbReference>
<protein>
    <submittedName>
        <fullName evidence="2">Lasso peptide biosynthesis B2 protein</fullName>
    </submittedName>
</protein>
<evidence type="ECO:0000313" key="2">
    <source>
        <dbReference type="EMBL" id="RSU54897.1"/>
    </source>
</evidence>
<reference evidence="2 3" key="1">
    <citation type="submission" date="2018-07" db="EMBL/GenBank/DDBJ databases">
        <title>Genomic and Epidemiologic Investigation of an Indolent Hospital Outbreak.</title>
        <authorList>
            <person name="Johnson R.C."/>
            <person name="Deming C."/>
            <person name="Conlan S."/>
            <person name="Zellmer C.J."/>
            <person name="Michelin A.V."/>
            <person name="Lee-Lin S."/>
            <person name="Thomas P.J."/>
            <person name="Park M."/>
            <person name="Weingarten R.A."/>
            <person name="Less J."/>
            <person name="Dekker J.P."/>
            <person name="Frank K.M."/>
            <person name="Musser K.A."/>
            <person name="Mcquiston J.R."/>
            <person name="Henderson D.K."/>
            <person name="Lau A.F."/>
            <person name="Palmore T.N."/>
            <person name="Segre J.A."/>
        </authorList>
    </citation>
    <scope>NUCLEOTIDE SEQUENCE [LARGE SCALE GENOMIC DNA]</scope>
    <source>
        <strain evidence="2 3">SK-NIH.Env6_1116</strain>
    </source>
</reference>
<sequence>MRAFFKKWPWPLPFRCRRGLLPMGYRLKDTLAFCIVGDRTIFLDVEADRYFGLKPQWDATFQAIVRGDGACDPVHVSALIETQLLVEVPEVTTVPRPVSIARATRQLPSRATHQNYLISLQCIAAQIETALRLRFRPFARILAKFEQDTPQGVGMVEGDIEQRWMPISVAFARSRRLRVRSAHCLTSSLAFLRVAQARGLCATLVIGVSGAPFGAHCWVQVEDYVLNDRLENILAFEPILAVQC</sequence>